<organism evidence="2 3">
    <name type="scientific">Pseudonocardia parietis</name>
    <dbReference type="NCBI Taxonomy" id="570936"/>
    <lineage>
        <taxon>Bacteria</taxon>
        <taxon>Bacillati</taxon>
        <taxon>Actinomycetota</taxon>
        <taxon>Actinomycetes</taxon>
        <taxon>Pseudonocardiales</taxon>
        <taxon>Pseudonocardiaceae</taxon>
        <taxon>Pseudonocardia</taxon>
    </lineage>
</organism>
<dbReference type="EMBL" id="JAGINU010000001">
    <property type="protein sequence ID" value="MBP2368672.1"/>
    <property type="molecule type" value="Genomic_DNA"/>
</dbReference>
<feature type="region of interest" description="Disordered" evidence="1">
    <location>
        <begin position="1"/>
        <end position="225"/>
    </location>
</feature>
<evidence type="ECO:0000313" key="3">
    <source>
        <dbReference type="Proteomes" id="UP001519295"/>
    </source>
</evidence>
<proteinExistence type="predicted"/>
<accession>A0ABS4VXM9</accession>
<evidence type="ECO:0000256" key="1">
    <source>
        <dbReference type="SAM" id="MobiDB-lite"/>
    </source>
</evidence>
<keyword evidence="3" id="KW-1185">Reference proteome</keyword>
<sequence length="258" mass="26903">MGHTDPSGGRPGSAIERTQRVQQGVNGGPTTGFTVPEVIIGTLCDAARGPPGSPERQVGAPSSAGRVNATRPAAPSCPPGAPRARLLCTPSARPTTPRTPGAPAVSSGLRDARKDPAGAPALSERRRWSPQACRSDADATTRGPNPRPVGRMLASPSPPEPVETSEARRSARSCPRRGENAPLDDRSAIESHEPALAWARTRHSTPCPSSVTLWLPGQPQRDARRLGDSATRRLGHSTPVPVPVPVECHVMAAKGTTT</sequence>
<protein>
    <submittedName>
        <fullName evidence="2">Uncharacterized protein</fullName>
    </submittedName>
</protein>
<gene>
    <name evidence="2" type="ORF">JOF36_004368</name>
</gene>
<feature type="compositionally biased region" description="Low complexity" evidence="1">
    <location>
        <begin position="89"/>
        <end position="104"/>
    </location>
</feature>
<dbReference type="Proteomes" id="UP001519295">
    <property type="component" value="Unassembled WGS sequence"/>
</dbReference>
<comment type="caution">
    <text evidence="2">The sequence shown here is derived from an EMBL/GenBank/DDBJ whole genome shotgun (WGS) entry which is preliminary data.</text>
</comment>
<name>A0ABS4VXM9_9PSEU</name>
<evidence type="ECO:0000313" key="2">
    <source>
        <dbReference type="EMBL" id="MBP2368672.1"/>
    </source>
</evidence>
<feature type="compositionally biased region" description="Basic and acidic residues" evidence="1">
    <location>
        <begin position="176"/>
        <end position="193"/>
    </location>
</feature>
<reference evidence="2 3" key="1">
    <citation type="submission" date="2021-03" db="EMBL/GenBank/DDBJ databases">
        <title>Sequencing the genomes of 1000 actinobacteria strains.</title>
        <authorList>
            <person name="Klenk H.-P."/>
        </authorList>
    </citation>
    <scope>NUCLEOTIDE SEQUENCE [LARGE SCALE GENOMIC DNA]</scope>
    <source>
        <strain evidence="2 3">DSM 45256</strain>
    </source>
</reference>